<feature type="compositionally biased region" description="Basic residues" evidence="1">
    <location>
        <begin position="128"/>
        <end position="137"/>
    </location>
</feature>
<dbReference type="AlphaFoldDB" id="A0A9Q3CZF8"/>
<accession>A0A9Q3CZF8</accession>
<dbReference type="EMBL" id="AVOT02010914">
    <property type="protein sequence ID" value="MBW0491117.1"/>
    <property type="molecule type" value="Genomic_DNA"/>
</dbReference>
<evidence type="ECO:0000313" key="2">
    <source>
        <dbReference type="EMBL" id="MBW0491117.1"/>
    </source>
</evidence>
<organism evidence="2 3">
    <name type="scientific">Austropuccinia psidii MF-1</name>
    <dbReference type="NCBI Taxonomy" id="1389203"/>
    <lineage>
        <taxon>Eukaryota</taxon>
        <taxon>Fungi</taxon>
        <taxon>Dikarya</taxon>
        <taxon>Basidiomycota</taxon>
        <taxon>Pucciniomycotina</taxon>
        <taxon>Pucciniomycetes</taxon>
        <taxon>Pucciniales</taxon>
        <taxon>Sphaerophragmiaceae</taxon>
        <taxon>Austropuccinia</taxon>
    </lineage>
</organism>
<sequence length="182" mass="20887">MFEAQLFTLFGDLNEVRNAEKELDNQKMKESGHVSLSISDFRSLMSRIGDWGERTYIHVYEGGLESRLFDQLASNPGTFDSLQELMDMNLELDNRYHEIHNEKVSYQEKKPPVTGSNSFRPPQDSSSKKPHHKKSKKGNSLQVSKDKPHFSLLNKDNKLIGSENSRRIKEGLCTYCDGEHPI</sequence>
<reference evidence="2" key="1">
    <citation type="submission" date="2021-03" db="EMBL/GenBank/DDBJ databases">
        <title>Draft genome sequence of rust myrtle Austropuccinia psidii MF-1, a brazilian biotype.</title>
        <authorList>
            <person name="Quecine M.C."/>
            <person name="Pachon D.M.R."/>
            <person name="Bonatelli M.L."/>
            <person name="Correr F.H."/>
            <person name="Franceschini L.M."/>
            <person name="Leite T.F."/>
            <person name="Margarido G.R.A."/>
            <person name="Almeida C.A."/>
            <person name="Ferrarezi J.A."/>
            <person name="Labate C.A."/>
        </authorList>
    </citation>
    <scope>NUCLEOTIDE SEQUENCE</scope>
    <source>
        <strain evidence="2">MF-1</strain>
    </source>
</reference>
<feature type="compositionally biased region" description="Polar residues" evidence="1">
    <location>
        <begin position="114"/>
        <end position="124"/>
    </location>
</feature>
<protein>
    <submittedName>
        <fullName evidence="2">Uncharacterized protein</fullName>
    </submittedName>
</protein>
<evidence type="ECO:0000256" key="1">
    <source>
        <dbReference type="SAM" id="MobiDB-lite"/>
    </source>
</evidence>
<keyword evidence="3" id="KW-1185">Reference proteome</keyword>
<dbReference type="Proteomes" id="UP000765509">
    <property type="component" value="Unassembled WGS sequence"/>
</dbReference>
<feature type="region of interest" description="Disordered" evidence="1">
    <location>
        <begin position="103"/>
        <end position="158"/>
    </location>
</feature>
<name>A0A9Q3CZF8_9BASI</name>
<evidence type="ECO:0000313" key="3">
    <source>
        <dbReference type="Proteomes" id="UP000765509"/>
    </source>
</evidence>
<gene>
    <name evidence="2" type="ORF">O181_030832</name>
</gene>
<proteinExistence type="predicted"/>
<comment type="caution">
    <text evidence="2">The sequence shown here is derived from an EMBL/GenBank/DDBJ whole genome shotgun (WGS) entry which is preliminary data.</text>
</comment>
<dbReference type="OrthoDB" id="5582182at2759"/>